<keyword evidence="1" id="KW-0472">Membrane</keyword>
<reference evidence="2 3" key="1">
    <citation type="submission" date="2023-07" db="EMBL/GenBank/DDBJ databases">
        <title>Genomic Encyclopedia of Type Strains, Phase IV (KMG-IV): sequencing the most valuable type-strain genomes for metagenomic binning, comparative biology and taxonomic classification.</title>
        <authorList>
            <person name="Goeker M."/>
        </authorList>
    </citation>
    <scope>NUCLEOTIDE SEQUENCE [LARGE SCALE GENOMIC DNA]</scope>
    <source>
        <strain evidence="2 3">DSM 1400</strain>
    </source>
</reference>
<sequence>MNKNRILKITIAIVIIFIIGISIKNNMNIKHNLIEAKLVIPNGGETFGALLRDKNLKIVAKNNIAKMYTISARPKPEKACVRDFNLETLKVGKRSDVMNCDSGGWASVHYALKVADDFYILFYTSNNGLSEPNKRGIRAAWSNTPNGKFMQYNTSQFEIIPREKWEGRKIEQDVGARKISEDKRYVYYWMLYSDINYETNPNSYSGWYKIRIDKVKKTVKYIDKYKNNPLTEVSLRGYKHNRVGGSNVQTKIGDYYLMYWMARNDNSDKRNTDHPRQVGFAASKDPLFHKVKYTTSVGGIIKFDAHCNEKYMEKFDYYINSKEELVLIGESVFKDVPDDYKFGVIARIYNIEEGISSKIRKMYNNTIKKFN</sequence>
<dbReference type="RefSeq" id="WP_307354791.1">
    <property type="nucleotide sequence ID" value="NZ_BAAACJ010000024.1"/>
</dbReference>
<keyword evidence="1" id="KW-1133">Transmembrane helix</keyword>
<keyword evidence="3" id="KW-1185">Reference proteome</keyword>
<dbReference type="EMBL" id="JAUSWN010000001">
    <property type="protein sequence ID" value="MDQ0478535.1"/>
    <property type="molecule type" value="Genomic_DNA"/>
</dbReference>
<organism evidence="2 3">
    <name type="scientific">Hathewaya limosa</name>
    <name type="common">Clostridium limosum</name>
    <dbReference type="NCBI Taxonomy" id="1536"/>
    <lineage>
        <taxon>Bacteria</taxon>
        <taxon>Bacillati</taxon>
        <taxon>Bacillota</taxon>
        <taxon>Clostridia</taxon>
        <taxon>Eubacteriales</taxon>
        <taxon>Clostridiaceae</taxon>
        <taxon>Hathewaya</taxon>
    </lineage>
</organism>
<proteinExistence type="predicted"/>
<dbReference type="Proteomes" id="UP001224418">
    <property type="component" value="Unassembled WGS sequence"/>
</dbReference>
<name>A0ABU0JN83_HATLI</name>
<evidence type="ECO:0000313" key="3">
    <source>
        <dbReference type="Proteomes" id="UP001224418"/>
    </source>
</evidence>
<keyword evidence="1" id="KW-0812">Transmembrane</keyword>
<protein>
    <submittedName>
        <fullName evidence="2">Uncharacterized protein</fullName>
    </submittedName>
</protein>
<accession>A0ABU0JN83</accession>
<evidence type="ECO:0000256" key="1">
    <source>
        <dbReference type="SAM" id="Phobius"/>
    </source>
</evidence>
<evidence type="ECO:0000313" key="2">
    <source>
        <dbReference type="EMBL" id="MDQ0478535.1"/>
    </source>
</evidence>
<comment type="caution">
    <text evidence="2">The sequence shown here is derived from an EMBL/GenBank/DDBJ whole genome shotgun (WGS) entry which is preliminary data.</text>
</comment>
<feature type="transmembrane region" description="Helical" evidence="1">
    <location>
        <begin position="6"/>
        <end position="23"/>
    </location>
</feature>
<gene>
    <name evidence="2" type="ORF">QOZ93_000236</name>
</gene>